<sequence length="323" mass="33977">MKTRIIILGSIIALVVAGWAIAWFVIAGMIRQNVEVMAANDGVTAPRVACGRIDVGGFPFRFDVGCSEAEITSGDLTVALPLLEATARVYAPTHLIAKATGPATLADSFTGARNEIGWDSLDASIRLADWRIARASLIGANLAWADTLMTRTELARAEALELHLMDMPEAHDPDQGLASLAAYGRASGLDAPSIAVSEGAAELQLELTRLPDDVRNWSDPLLLQTMADNGAQLRLVSVTANDVNSELTASGDLALDQAGLVNGRIDIVSSGVAERIGPMIEEPWRTLVLGVPGADGRHTNQINFAGGVVSSGLVPITAIPPLF</sequence>
<reference evidence="3" key="1">
    <citation type="journal article" date="2019" name="Int. J. Syst. Evol. Microbiol.">
        <title>The Global Catalogue of Microorganisms (GCM) 10K type strain sequencing project: providing services to taxonomists for standard genome sequencing and annotation.</title>
        <authorList>
            <consortium name="The Broad Institute Genomics Platform"/>
            <consortium name="The Broad Institute Genome Sequencing Center for Infectious Disease"/>
            <person name="Wu L."/>
            <person name="Ma J."/>
        </authorList>
    </citation>
    <scope>NUCLEOTIDE SEQUENCE [LARGE SCALE GENOMIC DNA]</scope>
    <source>
        <strain evidence="3">CCM 7427</strain>
    </source>
</reference>
<keyword evidence="1" id="KW-0812">Transmembrane</keyword>
<comment type="caution">
    <text evidence="2">The sequence shown here is derived from an EMBL/GenBank/DDBJ whole genome shotgun (WGS) entry which is preliminary data.</text>
</comment>
<protein>
    <submittedName>
        <fullName evidence="2">DUF2125 domain-containing protein</fullName>
    </submittedName>
</protein>
<organism evidence="2 3">
    <name type="scientific">Devosia albogilva</name>
    <dbReference type="NCBI Taxonomy" id="429726"/>
    <lineage>
        <taxon>Bacteria</taxon>
        <taxon>Pseudomonadati</taxon>
        <taxon>Pseudomonadota</taxon>
        <taxon>Alphaproteobacteria</taxon>
        <taxon>Hyphomicrobiales</taxon>
        <taxon>Devosiaceae</taxon>
        <taxon>Devosia</taxon>
    </lineage>
</organism>
<feature type="transmembrane region" description="Helical" evidence="1">
    <location>
        <begin position="7"/>
        <end position="30"/>
    </location>
</feature>
<dbReference type="RefSeq" id="WP_386832605.1">
    <property type="nucleotide sequence ID" value="NZ_JBHUNP010000001.1"/>
</dbReference>
<name>A0ABW5QJ22_9HYPH</name>
<evidence type="ECO:0000313" key="2">
    <source>
        <dbReference type="EMBL" id="MFD2647583.1"/>
    </source>
</evidence>
<accession>A0ABW5QJ22</accession>
<keyword evidence="1" id="KW-1133">Transmembrane helix</keyword>
<dbReference type="InterPro" id="IPR018666">
    <property type="entry name" value="DUF2125"/>
</dbReference>
<keyword evidence="1" id="KW-0472">Membrane</keyword>
<evidence type="ECO:0000256" key="1">
    <source>
        <dbReference type="SAM" id="Phobius"/>
    </source>
</evidence>
<keyword evidence="3" id="KW-1185">Reference proteome</keyword>
<proteinExistence type="predicted"/>
<dbReference type="Pfam" id="PF09898">
    <property type="entry name" value="DUF2125"/>
    <property type="match status" value="1"/>
</dbReference>
<dbReference type="Proteomes" id="UP001597521">
    <property type="component" value="Unassembled WGS sequence"/>
</dbReference>
<dbReference type="EMBL" id="JBHUNP010000001">
    <property type="protein sequence ID" value="MFD2647583.1"/>
    <property type="molecule type" value="Genomic_DNA"/>
</dbReference>
<gene>
    <name evidence="2" type="ORF">ACFSX5_07255</name>
</gene>
<evidence type="ECO:0000313" key="3">
    <source>
        <dbReference type="Proteomes" id="UP001597521"/>
    </source>
</evidence>